<evidence type="ECO:0000313" key="5">
    <source>
        <dbReference type="Proteomes" id="UP000311469"/>
    </source>
</evidence>
<evidence type="ECO:0000256" key="1">
    <source>
        <dbReference type="ARBA" id="ARBA00008324"/>
    </source>
</evidence>
<dbReference type="KEGG" id="sufl:FIL70_21895"/>
<dbReference type="Proteomes" id="UP000311469">
    <property type="component" value="Chromosome cSF2"/>
</dbReference>
<organism evidence="4 5">
    <name type="scientific">Sphingobium fuliginis ATCC 27551</name>
    <dbReference type="NCBI Taxonomy" id="1208342"/>
    <lineage>
        <taxon>Bacteria</taxon>
        <taxon>Pseudomonadati</taxon>
        <taxon>Pseudomonadota</taxon>
        <taxon>Alphaproteobacteria</taxon>
        <taxon>Sphingomonadales</taxon>
        <taxon>Sphingomonadaceae</taxon>
        <taxon>Sphingobium</taxon>
    </lineage>
</organism>
<sequence length="158" mass="17285">MQNAKARMADVPAGFHRLDRMDDVMGGFDPVYIRREADGHVTLGFHVGQQHCNPRGHCHGGTWATMADVVMGVNVGFVTGLSGPTISMSIDFLGAAAEGQWVEGRAEVLRWTPNLGFAQCRFSADGEVALRANAVFRRKFPPHRDFESLIARSSEQNG</sequence>
<reference evidence="4 5" key="1">
    <citation type="submission" date="2019-06" db="EMBL/GenBank/DDBJ databases">
        <title>Genome organization and adaptive potential of archetypical organophosphate degarding Sphingobium fuliginis ATCC 27551.</title>
        <authorList>
            <person name="Sarwar A."/>
            <person name="Parthasarathy S."/>
            <person name="Singh C."/>
            <person name="Siddavattam D."/>
        </authorList>
    </citation>
    <scope>NUCLEOTIDE SEQUENCE [LARGE SCALE GENOMIC DNA]</scope>
    <source>
        <strain evidence="4 5">ATCC 27551</strain>
    </source>
</reference>
<dbReference type="PANTHER" id="PTHR21660">
    <property type="entry name" value="THIOESTERASE SUPERFAMILY MEMBER-RELATED"/>
    <property type="match status" value="1"/>
</dbReference>
<gene>
    <name evidence="4" type="ORF">FIL70_21895</name>
</gene>
<dbReference type="EMBL" id="CP041017">
    <property type="protein sequence ID" value="QDC39820.1"/>
    <property type="molecule type" value="Genomic_DNA"/>
</dbReference>
<keyword evidence="2" id="KW-0378">Hydrolase</keyword>
<dbReference type="InterPro" id="IPR029069">
    <property type="entry name" value="HotDog_dom_sf"/>
</dbReference>
<evidence type="ECO:0000313" key="4">
    <source>
        <dbReference type="EMBL" id="QDC39820.1"/>
    </source>
</evidence>
<dbReference type="CDD" id="cd03443">
    <property type="entry name" value="PaaI_thioesterase"/>
    <property type="match status" value="1"/>
</dbReference>
<comment type="similarity">
    <text evidence="1">Belongs to the thioesterase PaaI family.</text>
</comment>
<name>A0A5B8CLX9_SPHSA</name>
<proteinExistence type="inferred from homology"/>
<dbReference type="AlphaFoldDB" id="A0A5B8CLX9"/>
<dbReference type="InterPro" id="IPR006683">
    <property type="entry name" value="Thioestr_dom"/>
</dbReference>
<dbReference type="Gene3D" id="3.10.129.10">
    <property type="entry name" value="Hotdog Thioesterase"/>
    <property type="match status" value="1"/>
</dbReference>
<evidence type="ECO:0000256" key="2">
    <source>
        <dbReference type="ARBA" id="ARBA00022801"/>
    </source>
</evidence>
<dbReference type="PANTHER" id="PTHR21660:SF1">
    <property type="entry name" value="ACYL-COENZYME A THIOESTERASE 13"/>
    <property type="match status" value="1"/>
</dbReference>
<dbReference type="InterPro" id="IPR039298">
    <property type="entry name" value="ACOT13"/>
</dbReference>
<protein>
    <submittedName>
        <fullName evidence="4">PaaI family thioesterase</fullName>
    </submittedName>
</protein>
<dbReference type="GO" id="GO:0047617">
    <property type="term" value="F:fatty acyl-CoA hydrolase activity"/>
    <property type="evidence" value="ECO:0007669"/>
    <property type="project" value="InterPro"/>
</dbReference>
<dbReference type="SUPFAM" id="SSF54637">
    <property type="entry name" value="Thioesterase/thiol ester dehydrase-isomerase"/>
    <property type="match status" value="1"/>
</dbReference>
<accession>A0A5B8CLX9</accession>
<evidence type="ECO:0000259" key="3">
    <source>
        <dbReference type="Pfam" id="PF03061"/>
    </source>
</evidence>
<dbReference type="InterPro" id="IPR003736">
    <property type="entry name" value="PAAI_dom"/>
</dbReference>
<dbReference type="Pfam" id="PF03061">
    <property type="entry name" value="4HBT"/>
    <property type="match status" value="1"/>
</dbReference>
<feature type="domain" description="Thioesterase" evidence="3">
    <location>
        <begin position="56"/>
        <end position="126"/>
    </location>
</feature>
<dbReference type="NCBIfam" id="TIGR00369">
    <property type="entry name" value="unchar_dom_1"/>
    <property type="match status" value="1"/>
</dbReference>